<proteinExistence type="inferred from homology"/>
<dbReference type="Pfam" id="PF13847">
    <property type="entry name" value="Methyltransf_31"/>
    <property type="match status" value="1"/>
</dbReference>
<dbReference type="PANTHER" id="PTHR43675:SF8">
    <property type="entry name" value="ARSENITE METHYLTRANSFERASE"/>
    <property type="match status" value="1"/>
</dbReference>
<sequence>MSATRNLSHVGSPGMSVPWESPAFFVIPPVPVTAMAPQFSQSKDRLSDSDTSISTLAPEDQPNALTQSEIEESQKVLAVELGWNIQASGPGEFPFTYRPAVDEACARLLDEGSWMMVDFLSPPLLGAQTLESYVFVVGLTAAPRYTIITDPQPVVVVLVDSLQPLLRGGPPPLPHSIDQRGRCAYFDGCLRMSLQGTNYRPACWIGFIRPFVQNYESSTSRPTGQVEIPHSFRMHGHTCSHVDTTSFWNVPFPLYLCPHRGVPRTPTVSSESKIFPKSFPRNVNFSIRSVTGLPGEWTYSYSPINQRVLYTAQTESQWGAALSEITAFSLLANSQTEAIVDNDRVASAFGYTTKELSTIPVNSNLGLSCGNPVATAKLKEGETFLDLGSGGGLDVFLSAKRVGPRGKCIGVDMNDKMLELARTNATKGGYTNVQFVKALIHDLPLASQSVDIVSSNCVLNLVPESDKPTVFSEIARVLRPGGRLAISDILLKKPLREDLLSDVSLYVGCISGASTPEQYREWMVSAGLSDVTIVDTKKDLNVYRLNGSDQEKPSDVSNDCNSKTSDAKPTPSIRGLDLNDYAGSYQSYGVKNK</sequence>
<keyword evidence="12" id="KW-1185">Reference proteome</keyword>
<dbReference type="InterPro" id="IPR029063">
    <property type="entry name" value="SAM-dependent_MTases_sf"/>
</dbReference>
<evidence type="ECO:0000256" key="3">
    <source>
        <dbReference type="ARBA" id="ARBA00034487"/>
    </source>
</evidence>
<dbReference type="SUPFAM" id="SSF53335">
    <property type="entry name" value="S-adenosyl-L-methionine-dependent methyltransferases"/>
    <property type="match status" value="1"/>
</dbReference>
<evidence type="ECO:0000256" key="6">
    <source>
        <dbReference type="ARBA" id="ARBA00047941"/>
    </source>
</evidence>
<evidence type="ECO:0000256" key="4">
    <source>
        <dbReference type="ARBA" id="ARBA00034521"/>
    </source>
</evidence>
<comment type="catalytic activity">
    <reaction evidence="7">
        <text>arsenic triglutathione + 2 [thioredoxin]-dithiol + 2 S-adenosyl-L-methionine + H2O = dimethylarsinous acid + 2 [thioredoxin]-disulfide + 3 glutathione + 2 S-adenosyl-L-homocysteine + 2 H(+)</text>
        <dbReference type="Rhea" id="RHEA:69464"/>
        <dbReference type="Rhea" id="RHEA-COMP:10698"/>
        <dbReference type="Rhea" id="RHEA-COMP:10700"/>
        <dbReference type="ChEBI" id="CHEBI:15377"/>
        <dbReference type="ChEBI" id="CHEBI:15378"/>
        <dbReference type="ChEBI" id="CHEBI:23808"/>
        <dbReference type="ChEBI" id="CHEBI:29950"/>
        <dbReference type="ChEBI" id="CHEBI:50058"/>
        <dbReference type="ChEBI" id="CHEBI:57856"/>
        <dbReference type="ChEBI" id="CHEBI:57925"/>
        <dbReference type="ChEBI" id="CHEBI:59789"/>
        <dbReference type="ChEBI" id="CHEBI:183640"/>
        <dbReference type="EC" id="2.1.1.137"/>
    </reaction>
</comment>
<evidence type="ECO:0000313" key="11">
    <source>
        <dbReference type="EMBL" id="SJL10191.1"/>
    </source>
</evidence>
<evidence type="ECO:0000256" key="9">
    <source>
        <dbReference type="SAM" id="MobiDB-lite"/>
    </source>
</evidence>
<feature type="domain" description="Methyltransferase" evidence="10">
    <location>
        <begin position="379"/>
        <end position="527"/>
    </location>
</feature>
<dbReference type="EC" id="2.1.1.137" evidence="4"/>
<dbReference type="STRING" id="47428.A0A284RN87"/>
<dbReference type="EMBL" id="FUEG01000011">
    <property type="protein sequence ID" value="SJL10191.1"/>
    <property type="molecule type" value="Genomic_DNA"/>
</dbReference>
<feature type="region of interest" description="Disordered" evidence="9">
    <location>
        <begin position="40"/>
        <end position="65"/>
    </location>
</feature>
<organism evidence="11 12">
    <name type="scientific">Armillaria ostoyae</name>
    <name type="common">Armillaria root rot fungus</name>
    <dbReference type="NCBI Taxonomy" id="47428"/>
    <lineage>
        <taxon>Eukaryota</taxon>
        <taxon>Fungi</taxon>
        <taxon>Dikarya</taxon>
        <taxon>Basidiomycota</taxon>
        <taxon>Agaricomycotina</taxon>
        <taxon>Agaricomycetes</taxon>
        <taxon>Agaricomycetidae</taxon>
        <taxon>Agaricales</taxon>
        <taxon>Marasmiineae</taxon>
        <taxon>Physalacriaceae</taxon>
        <taxon>Armillaria</taxon>
    </lineage>
</organism>
<comment type="catalytic activity">
    <reaction evidence="6">
        <text>arsenic triglutathione + [thioredoxin]-dithiol + S-adenosyl-L-methionine + 2 H2O = methylarsonous acid + [thioredoxin]-disulfide + 3 glutathione + S-adenosyl-L-homocysteine + H(+)</text>
        <dbReference type="Rhea" id="RHEA:69460"/>
        <dbReference type="Rhea" id="RHEA-COMP:10698"/>
        <dbReference type="Rhea" id="RHEA-COMP:10700"/>
        <dbReference type="ChEBI" id="CHEBI:15377"/>
        <dbReference type="ChEBI" id="CHEBI:15378"/>
        <dbReference type="ChEBI" id="CHEBI:17826"/>
        <dbReference type="ChEBI" id="CHEBI:29950"/>
        <dbReference type="ChEBI" id="CHEBI:50058"/>
        <dbReference type="ChEBI" id="CHEBI:57856"/>
        <dbReference type="ChEBI" id="CHEBI:57925"/>
        <dbReference type="ChEBI" id="CHEBI:59789"/>
        <dbReference type="ChEBI" id="CHEBI:183640"/>
        <dbReference type="EC" id="2.1.1.137"/>
    </reaction>
</comment>
<evidence type="ECO:0000259" key="10">
    <source>
        <dbReference type="Pfam" id="PF13847"/>
    </source>
</evidence>
<gene>
    <name evidence="11" type="ORF">ARMOST_13575</name>
</gene>
<feature type="compositionally biased region" description="Polar residues" evidence="9">
    <location>
        <begin position="555"/>
        <end position="564"/>
    </location>
</feature>
<evidence type="ECO:0000256" key="5">
    <source>
        <dbReference type="ARBA" id="ARBA00034545"/>
    </source>
</evidence>
<dbReference type="CDD" id="cd02440">
    <property type="entry name" value="AdoMet_MTases"/>
    <property type="match status" value="1"/>
</dbReference>
<evidence type="ECO:0000313" key="12">
    <source>
        <dbReference type="Proteomes" id="UP000219338"/>
    </source>
</evidence>
<dbReference type="PANTHER" id="PTHR43675">
    <property type="entry name" value="ARSENITE METHYLTRANSFERASE"/>
    <property type="match status" value="1"/>
</dbReference>
<protein>
    <recommendedName>
        <fullName evidence="5">Arsenite methyltransferase</fullName>
        <ecNumber evidence="4">2.1.1.137</ecNumber>
    </recommendedName>
</protein>
<comment type="similarity">
    <text evidence="3">Belongs to the methyltransferase superfamily. Arsenite methyltransferase family.</text>
</comment>
<dbReference type="InterPro" id="IPR025714">
    <property type="entry name" value="Methyltranfer_dom"/>
</dbReference>
<dbReference type="Proteomes" id="UP000219338">
    <property type="component" value="Unassembled WGS sequence"/>
</dbReference>
<accession>A0A284RN87</accession>
<evidence type="ECO:0000256" key="8">
    <source>
        <dbReference type="ARBA" id="ARBA00048428"/>
    </source>
</evidence>
<reference evidence="12" key="1">
    <citation type="journal article" date="2017" name="Nat. Ecol. Evol.">
        <title>Genome expansion and lineage-specific genetic innovations in the forest pathogenic fungi Armillaria.</title>
        <authorList>
            <person name="Sipos G."/>
            <person name="Prasanna A.N."/>
            <person name="Walter M.C."/>
            <person name="O'Connor E."/>
            <person name="Balint B."/>
            <person name="Krizsan K."/>
            <person name="Kiss B."/>
            <person name="Hess J."/>
            <person name="Varga T."/>
            <person name="Slot J."/>
            <person name="Riley R."/>
            <person name="Boka B."/>
            <person name="Rigling D."/>
            <person name="Barry K."/>
            <person name="Lee J."/>
            <person name="Mihaltcheva S."/>
            <person name="LaButti K."/>
            <person name="Lipzen A."/>
            <person name="Waldron R."/>
            <person name="Moloney N.M."/>
            <person name="Sperisen C."/>
            <person name="Kredics L."/>
            <person name="Vagvoelgyi C."/>
            <person name="Patrignani A."/>
            <person name="Fitzpatrick D."/>
            <person name="Nagy I."/>
            <person name="Doyle S."/>
            <person name="Anderson J.B."/>
            <person name="Grigoriev I.V."/>
            <person name="Gueldener U."/>
            <person name="Muensterkoetter M."/>
            <person name="Nagy L.G."/>
        </authorList>
    </citation>
    <scope>NUCLEOTIDE SEQUENCE [LARGE SCALE GENOMIC DNA]</scope>
    <source>
        <strain evidence="12">C18/9</strain>
    </source>
</reference>
<dbReference type="AlphaFoldDB" id="A0A284RN87"/>
<keyword evidence="2" id="KW-0949">S-adenosyl-L-methionine</keyword>
<keyword evidence="1" id="KW-0808">Transferase</keyword>
<evidence type="ECO:0000256" key="7">
    <source>
        <dbReference type="ARBA" id="ARBA00047943"/>
    </source>
</evidence>
<dbReference type="GO" id="GO:0030791">
    <property type="term" value="F:arsenite methyltransferase activity"/>
    <property type="evidence" value="ECO:0007669"/>
    <property type="project" value="UniProtKB-EC"/>
</dbReference>
<dbReference type="Gene3D" id="3.40.50.150">
    <property type="entry name" value="Vaccinia Virus protein VP39"/>
    <property type="match status" value="1"/>
</dbReference>
<evidence type="ECO:0000256" key="1">
    <source>
        <dbReference type="ARBA" id="ARBA00022679"/>
    </source>
</evidence>
<dbReference type="OrthoDB" id="8300214at2759"/>
<feature type="region of interest" description="Disordered" evidence="9">
    <location>
        <begin position="546"/>
        <end position="578"/>
    </location>
</feature>
<dbReference type="InterPro" id="IPR026669">
    <property type="entry name" value="Arsenite_MeTrfase-like"/>
</dbReference>
<comment type="catalytic activity">
    <reaction evidence="8">
        <text>arsenic triglutathione + 3 [thioredoxin]-dithiol + 3 S-adenosyl-L-methionine = trimethylarsine + 3 [thioredoxin]-disulfide + 3 glutathione + 3 S-adenosyl-L-homocysteine + 3 H(+)</text>
        <dbReference type="Rhea" id="RHEA:69432"/>
        <dbReference type="Rhea" id="RHEA-COMP:10698"/>
        <dbReference type="Rhea" id="RHEA-COMP:10700"/>
        <dbReference type="ChEBI" id="CHEBI:15378"/>
        <dbReference type="ChEBI" id="CHEBI:27130"/>
        <dbReference type="ChEBI" id="CHEBI:29950"/>
        <dbReference type="ChEBI" id="CHEBI:50058"/>
        <dbReference type="ChEBI" id="CHEBI:57856"/>
        <dbReference type="ChEBI" id="CHEBI:57925"/>
        <dbReference type="ChEBI" id="CHEBI:59789"/>
        <dbReference type="ChEBI" id="CHEBI:183640"/>
        <dbReference type="EC" id="2.1.1.137"/>
    </reaction>
</comment>
<evidence type="ECO:0000256" key="2">
    <source>
        <dbReference type="ARBA" id="ARBA00022691"/>
    </source>
</evidence>
<name>A0A284RN87_ARMOS</name>